<dbReference type="RefSeq" id="WP_058849519.1">
    <property type="nucleotide sequence ID" value="NZ_LOCL01000039.1"/>
</dbReference>
<dbReference type="Proteomes" id="UP000054804">
    <property type="component" value="Unassembled WGS sequence"/>
</dbReference>
<keyword evidence="2" id="KW-1185">Reference proteome</keyword>
<proteinExistence type="predicted"/>
<dbReference type="OrthoDB" id="4558509at2"/>
<protein>
    <submittedName>
        <fullName evidence="1">Uncharacterized protein</fullName>
    </submittedName>
</protein>
<accession>A0A0W7WZL5</accession>
<dbReference type="AlphaFoldDB" id="A0A0W7WZL5"/>
<evidence type="ECO:0000313" key="1">
    <source>
        <dbReference type="EMBL" id="KUF16029.1"/>
    </source>
</evidence>
<reference evidence="1 2" key="1">
    <citation type="submission" date="2015-12" db="EMBL/GenBank/DDBJ databases">
        <title>Draft genome sequence of Streptomyces silvensis ATCC 53525, a producer of novel hormone antagonists.</title>
        <authorList>
            <person name="Johnston C.W."/>
            <person name="Li Y."/>
            <person name="Magarvey N.A."/>
        </authorList>
    </citation>
    <scope>NUCLEOTIDE SEQUENCE [LARGE SCALE GENOMIC DNA]</scope>
    <source>
        <strain evidence="1 2">ATCC 53525</strain>
    </source>
</reference>
<sequence>MGIAISLRDLRHDEFGFLTDDADDSFRKMCQEAPADALRRGVMQHGHTMFNSLQLHRLVDELEGLRSEEVTPAVRDVLEAARQAIRKSGYLYFTGD</sequence>
<name>A0A0W7WZL5_9ACTN</name>
<comment type="caution">
    <text evidence="1">The sequence shown here is derived from an EMBL/GenBank/DDBJ whole genome shotgun (WGS) entry which is preliminary data.</text>
</comment>
<evidence type="ECO:0000313" key="2">
    <source>
        <dbReference type="Proteomes" id="UP000054804"/>
    </source>
</evidence>
<dbReference type="EMBL" id="LOCL01000039">
    <property type="protein sequence ID" value="KUF16029.1"/>
    <property type="molecule type" value="Genomic_DNA"/>
</dbReference>
<gene>
    <name evidence="1" type="ORF">AT728_16775</name>
</gene>
<organism evidence="1 2">
    <name type="scientific">Streptomyces silvensis</name>
    <dbReference type="NCBI Taxonomy" id="1765722"/>
    <lineage>
        <taxon>Bacteria</taxon>
        <taxon>Bacillati</taxon>
        <taxon>Actinomycetota</taxon>
        <taxon>Actinomycetes</taxon>
        <taxon>Kitasatosporales</taxon>
        <taxon>Streptomycetaceae</taxon>
        <taxon>Streptomyces</taxon>
    </lineage>
</organism>